<protein>
    <recommendedName>
        <fullName evidence="5">Argininosuccinate synthase</fullName>
        <ecNumber evidence="4">6.3.4.5</ecNumber>
    </recommendedName>
    <alternativeName>
        <fullName evidence="12">Citrulline--aspartate ligase</fullName>
    </alternativeName>
</protein>
<evidence type="ECO:0000256" key="8">
    <source>
        <dbReference type="ARBA" id="ARBA00022598"/>
    </source>
</evidence>
<keyword evidence="9" id="KW-0028">Amino-acid biosynthesis</keyword>
<dbReference type="Gene3D" id="3.90.1260.10">
    <property type="entry name" value="Argininosuccinate synthetase, chain A, domain 2"/>
    <property type="match status" value="1"/>
</dbReference>
<dbReference type="InterPro" id="IPR024074">
    <property type="entry name" value="AS_cat/multimer_dom_body"/>
</dbReference>
<comment type="catalytic activity">
    <reaction evidence="13">
        <text>L-citrulline + L-aspartate + ATP = 2-(N(omega)-L-arginino)succinate + AMP + diphosphate + H(+)</text>
        <dbReference type="Rhea" id="RHEA:10932"/>
        <dbReference type="ChEBI" id="CHEBI:15378"/>
        <dbReference type="ChEBI" id="CHEBI:29991"/>
        <dbReference type="ChEBI" id="CHEBI:30616"/>
        <dbReference type="ChEBI" id="CHEBI:33019"/>
        <dbReference type="ChEBI" id="CHEBI:57472"/>
        <dbReference type="ChEBI" id="CHEBI:57743"/>
        <dbReference type="ChEBI" id="CHEBI:456215"/>
        <dbReference type="EC" id="6.3.4.5"/>
    </reaction>
</comment>
<dbReference type="InterPro" id="IPR018223">
    <property type="entry name" value="Arginosuc_synth_CS"/>
</dbReference>
<feature type="domain" description="Arginosuccinate synthase-like N-terminal" evidence="14">
    <location>
        <begin position="6"/>
        <end position="169"/>
    </location>
</feature>
<evidence type="ECO:0000256" key="3">
    <source>
        <dbReference type="ARBA" id="ARBA00011881"/>
    </source>
</evidence>
<evidence type="ECO:0000256" key="2">
    <source>
        <dbReference type="ARBA" id="ARBA00005154"/>
    </source>
</evidence>
<evidence type="ECO:0000259" key="15">
    <source>
        <dbReference type="Pfam" id="PF20979"/>
    </source>
</evidence>
<sequence length="410" mass="46046">MSKDTVVLAYSGGLDTSCILVWLIEKGYKVVTFQADVGQEEDFEAAKAKALKLGAEKAFVCDCKKEFVEDFIWPGLQANAKYEGRYPMGTALARPCIARNMIERAKLEGAKYISHGATGKGNDQVRFEIACYALYPGVQIIAPWREDEFLARFNGRNDLMEYAAANNIPIKASKSDPWSMDDNLMHISYEAGMLEDPNTESRSDMYTMTCDPEKAPDKPERLSIYFEGGIPISVTNKDDGAKVTGALELFLYLNKIAGKHGVGRIDIVENRFIGMKSRGCYETPGGSVLLDAHEDLELLTMDKEIRRLKEYLSVQFSTQVYEGKWYSPECEYTRGCIAKSQEGVSGTVHLKLYKGNIMITGRESDQSLYNQELVSMDVAGDYQPRDAQGFIRINALRLREFQRLKKLHGN</sequence>
<feature type="domain" description="Arginosuccinate synthase C-terminal" evidence="15">
    <location>
        <begin position="178"/>
        <end position="400"/>
    </location>
</feature>
<reference evidence="16" key="1">
    <citation type="submission" date="2020-04" db="EMBL/GenBank/DDBJ databases">
        <authorList>
            <person name="Neveu A P."/>
        </authorList>
    </citation>
    <scope>NUCLEOTIDE SEQUENCE</scope>
    <source>
        <tissue evidence="16">Whole embryo</tissue>
    </source>
</reference>
<dbReference type="SUPFAM" id="SSF69864">
    <property type="entry name" value="Argininosuccinate synthetase, C-terminal domain"/>
    <property type="match status" value="1"/>
</dbReference>
<dbReference type="EMBL" id="LR783123">
    <property type="protein sequence ID" value="CAB3223822.1"/>
    <property type="molecule type" value="mRNA"/>
</dbReference>
<dbReference type="PANTHER" id="PTHR11587:SF2">
    <property type="entry name" value="ARGININOSUCCINATE SYNTHASE"/>
    <property type="match status" value="1"/>
</dbReference>
<dbReference type="Pfam" id="PF20979">
    <property type="entry name" value="Arginosuc_syn_C"/>
    <property type="match status" value="1"/>
</dbReference>
<evidence type="ECO:0000256" key="12">
    <source>
        <dbReference type="ARBA" id="ARBA00029916"/>
    </source>
</evidence>
<dbReference type="HAMAP" id="MF_00005">
    <property type="entry name" value="Arg_succ_synth_type1"/>
    <property type="match status" value="1"/>
</dbReference>
<dbReference type="InterPro" id="IPR048268">
    <property type="entry name" value="Arginosuc_syn_C"/>
</dbReference>
<comment type="pathway">
    <text evidence="1">Amino-acid biosynthesis; L-arginine biosynthesis; L-arginine from L-ornithine and carbamoyl phosphate: step 2/3.</text>
</comment>
<keyword evidence="7" id="KW-0055">Arginine biosynthesis</keyword>
<evidence type="ECO:0000256" key="1">
    <source>
        <dbReference type="ARBA" id="ARBA00004967"/>
    </source>
</evidence>
<dbReference type="GO" id="GO:0006526">
    <property type="term" value="P:L-arginine biosynthetic process"/>
    <property type="evidence" value="ECO:0007669"/>
    <property type="project" value="UniProtKB-UniPathway"/>
</dbReference>
<evidence type="ECO:0000256" key="13">
    <source>
        <dbReference type="ARBA" id="ARBA00049077"/>
    </source>
</evidence>
<dbReference type="Gene3D" id="1.20.5.470">
    <property type="entry name" value="Single helix bin"/>
    <property type="match status" value="1"/>
</dbReference>
<dbReference type="InterPro" id="IPR014729">
    <property type="entry name" value="Rossmann-like_a/b/a_fold"/>
</dbReference>
<evidence type="ECO:0000313" key="16">
    <source>
        <dbReference type="EMBL" id="CAB3223822.1"/>
    </source>
</evidence>
<evidence type="ECO:0000256" key="6">
    <source>
        <dbReference type="ARBA" id="ARBA00022436"/>
    </source>
</evidence>
<dbReference type="UniPathway" id="UPA00158">
    <property type="reaction ID" value="UER00272"/>
</dbReference>
<dbReference type="EC" id="6.3.4.5" evidence="4"/>
<dbReference type="InterPro" id="IPR001518">
    <property type="entry name" value="Arginosuc_synth"/>
</dbReference>
<dbReference type="NCBIfam" id="NF001770">
    <property type="entry name" value="PRK00509.1"/>
    <property type="match status" value="1"/>
</dbReference>
<keyword evidence="6" id="KW-0835">Urea cycle</keyword>
<dbReference type="InterPro" id="IPR023434">
    <property type="entry name" value="Arginosuc_synth_type_1_subfam"/>
</dbReference>
<dbReference type="PROSITE" id="PS00564">
    <property type="entry name" value="ARGININOSUCCIN_SYN_1"/>
    <property type="match status" value="1"/>
</dbReference>
<evidence type="ECO:0000256" key="9">
    <source>
        <dbReference type="ARBA" id="ARBA00022605"/>
    </source>
</evidence>
<dbReference type="PANTHER" id="PTHR11587">
    <property type="entry name" value="ARGININOSUCCINATE SYNTHASE"/>
    <property type="match status" value="1"/>
</dbReference>
<evidence type="ECO:0000256" key="4">
    <source>
        <dbReference type="ARBA" id="ARBA00012286"/>
    </source>
</evidence>
<dbReference type="GO" id="GO:0004055">
    <property type="term" value="F:argininosuccinate synthase activity"/>
    <property type="evidence" value="ECO:0007669"/>
    <property type="project" value="UniProtKB-EC"/>
</dbReference>
<dbReference type="NCBIfam" id="TIGR00032">
    <property type="entry name" value="argG"/>
    <property type="match status" value="1"/>
</dbReference>
<dbReference type="UniPathway" id="UPA00068">
    <property type="reaction ID" value="UER00113"/>
</dbReference>
<dbReference type="PROSITE" id="PS00565">
    <property type="entry name" value="ARGININOSUCCIN_SYN_2"/>
    <property type="match status" value="1"/>
</dbReference>
<dbReference type="InterPro" id="IPR048267">
    <property type="entry name" value="Arginosuc_syn_N"/>
</dbReference>
<comment type="pathway">
    <text evidence="2">Nitrogen metabolism; urea cycle; (N(omega)-L-arginino)succinate from L-aspartate and L-citrulline: step 1/1.</text>
</comment>
<dbReference type="GO" id="GO:0000053">
    <property type="term" value="P:argininosuccinate metabolic process"/>
    <property type="evidence" value="ECO:0007669"/>
    <property type="project" value="TreeGrafter"/>
</dbReference>
<evidence type="ECO:0000259" key="14">
    <source>
        <dbReference type="Pfam" id="PF00764"/>
    </source>
</evidence>
<keyword evidence="8" id="KW-0436">Ligase</keyword>
<dbReference type="GO" id="GO:0005737">
    <property type="term" value="C:cytoplasm"/>
    <property type="evidence" value="ECO:0007669"/>
    <property type="project" value="TreeGrafter"/>
</dbReference>
<dbReference type="GO" id="GO:0000050">
    <property type="term" value="P:urea cycle"/>
    <property type="evidence" value="ECO:0007669"/>
    <property type="project" value="UniProtKB-UniPathway"/>
</dbReference>
<proteinExistence type="evidence at transcript level"/>
<dbReference type="CDD" id="cd01999">
    <property type="entry name" value="ASS"/>
    <property type="match status" value="1"/>
</dbReference>
<dbReference type="SUPFAM" id="SSF52402">
    <property type="entry name" value="Adenine nucleotide alpha hydrolases-like"/>
    <property type="match status" value="1"/>
</dbReference>
<evidence type="ECO:0000256" key="11">
    <source>
        <dbReference type="ARBA" id="ARBA00022840"/>
    </source>
</evidence>
<evidence type="ECO:0000256" key="7">
    <source>
        <dbReference type="ARBA" id="ARBA00022571"/>
    </source>
</evidence>
<dbReference type="FunFam" id="3.40.50.620:FF:000019">
    <property type="entry name" value="Argininosuccinate synthase"/>
    <property type="match status" value="1"/>
</dbReference>
<dbReference type="FunFam" id="3.90.1260.10:FF:000003">
    <property type="entry name" value="Argininosuccinate synthase"/>
    <property type="match status" value="1"/>
</dbReference>
<gene>
    <name evidence="16" type="primary">Ass1</name>
</gene>
<dbReference type="Gene3D" id="3.40.50.620">
    <property type="entry name" value="HUPs"/>
    <property type="match status" value="1"/>
</dbReference>
<dbReference type="Pfam" id="PF00764">
    <property type="entry name" value="Arginosuc_synth"/>
    <property type="match status" value="1"/>
</dbReference>
<evidence type="ECO:0000256" key="10">
    <source>
        <dbReference type="ARBA" id="ARBA00022741"/>
    </source>
</evidence>
<dbReference type="AlphaFoldDB" id="A0A6F9D7R7"/>
<comment type="subunit">
    <text evidence="3">Homotetramer.</text>
</comment>
<name>A0A6F9D7R7_9ASCI</name>
<organism evidence="16">
    <name type="scientific">Phallusia mammillata</name>
    <dbReference type="NCBI Taxonomy" id="59560"/>
    <lineage>
        <taxon>Eukaryota</taxon>
        <taxon>Metazoa</taxon>
        <taxon>Chordata</taxon>
        <taxon>Tunicata</taxon>
        <taxon>Ascidiacea</taxon>
        <taxon>Phlebobranchia</taxon>
        <taxon>Ascidiidae</taxon>
        <taxon>Phallusia</taxon>
    </lineage>
</organism>
<evidence type="ECO:0000256" key="5">
    <source>
        <dbReference type="ARBA" id="ARBA00014810"/>
    </source>
</evidence>
<keyword evidence="11" id="KW-0067">ATP-binding</keyword>
<accession>A0A6F9D7R7</accession>
<dbReference type="GO" id="GO:0005524">
    <property type="term" value="F:ATP binding"/>
    <property type="evidence" value="ECO:0007669"/>
    <property type="project" value="UniProtKB-KW"/>
</dbReference>
<keyword evidence="10" id="KW-0547">Nucleotide-binding</keyword>